<evidence type="ECO:0008006" key="3">
    <source>
        <dbReference type="Google" id="ProtNLM"/>
    </source>
</evidence>
<reference evidence="1 2" key="1">
    <citation type="submission" date="2023-07" db="EMBL/GenBank/DDBJ databases">
        <title>Functional and genomic diversity of the sorghum phyllosphere microbiome.</title>
        <authorList>
            <person name="Shade A."/>
        </authorList>
    </citation>
    <scope>NUCLEOTIDE SEQUENCE [LARGE SCALE GENOMIC DNA]</scope>
    <source>
        <strain evidence="1 2">SORGH_AS_1126</strain>
    </source>
</reference>
<proteinExistence type="predicted"/>
<accession>A0ABU0UMJ6</accession>
<dbReference type="SUPFAM" id="SSF102462">
    <property type="entry name" value="Peptidyl-tRNA hydrolase II"/>
    <property type="match status" value="1"/>
</dbReference>
<name>A0ABU0UMJ6_9HYPH</name>
<comment type="caution">
    <text evidence="1">The sequence shown here is derived from an EMBL/GenBank/DDBJ whole genome shotgun (WGS) entry which is preliminary data.</text>
</comment>
<dbReference type="Proteomes" id="UP001224781">
    <property type="component" value="Unassembled WGS sequence"/>
</dbReference>
<dbReference type="Gene3D" id="3.40.1490.10">
    <property type="entry name" value="Bit1"/>
    <property type="match status" value="1"/>
</dbReference>
<evidence type="ECO:0000313" key="2">
    <source>
        <dbReference type="Proteomes" id="UP001224781"/>
    </source>
</evidence>
<protein>
    <recommendedName>
        <fullName evidence="3">DUF2000 family protein</fullName>
    </recommendedName>
</protein>
<gene>
    <name evidence="1" type="ORF">QE408_003307</name>
</gene>
<dbReference type="Pfam" id="PF09391">
    <property type="entry name" value="DUF2000"/>
    <property type="match status" value="1"/>
</dbReference>
<dbReference type="RefSeq" id="WP_306932981.1">
    <property type="nucleotide sequence ID" value="NZ_JAUTBL010000002.1"/>
</dbReference>
<organism evidence="1 2">
    <name type="scientific">Agrobacterium larrymoorei</name>
    <dbReference type="NCBI Taxonomy" id="160699"/>
    <lineage>
        <taxon>Bacteria</taxon>
        <taxon>Pseudomonadati</taxon>
        <taxon>Pseudomonadota</taxon>
        <taxon>Alphaproteobacteria</taxon>
        <taxon>Hyphomicrobiales</taxon>
        <taxon>Rhizobiaceae</taxon>
        <taxon>Rhizobium/Agrobacterium group</taxon>
        <taxon>Agrobacterium</taxon>
    </lineage>
</organism>
<keyword evidence="2" id="KW-1185">Reference proteome</keyword>
<evidence type="ECO:0000313" key="1">
    <source>
        <dbReference type="EMBL" id="MDQ1186164.1"/>
    </source>
</evidence>
<dbReference type="EMBL" id="JAUTBL010000002">
    <property type="protein sequence ID" value="MDQ1186164.1"/>
    <property type="molecule type" value="Genomic_DNA"/>
</dbReference>
<sequence>MFDTKIGIIIRDDLATWQKLNVTAFLTSGIIAQSPAIIGEPYRDAADNVYNPMSIQPIVVLTADQETLRTIHRRTLERDVTASAYIEEMFATGHDAANREVFAKFAPDNAKLVGLALRSDKKIVDKICKGAKMHP</sequence>
<dbReference type="InterPro" id="IPR023476">
    <property type="entry name" value="Pep_tRNA_hydro_II_dom_sf"/>
</dbReference>
<dbReference type="InterPro" id="IPR018988">
    <property type="entry name" value="DUF2000"/>
</dbReference>